<dbReference type="RefSeq" id="WP_012823182.1">
    <property type="nucleotide sequence ID" value="NC_013422.1"/>
</dbReference>
<dbReference type="OrthoDB" id="9805617at2"/>
<feature type="domain" description="Helicase C-terminal" evidence="7">
    <location>
        <begin position="311"/>
        <end position="482"/>
    </location>
</feature>
<dbReference type="GO" id="GO:0005524">
    <property type="term" value="F:ATP binding"/>
    <property type="evidence" value="ECO:0007669"/>
    <property type="project" value="UniProtKB-KW"/>
</dbReference>
<dbReference type="GO" id="GO:0003724">
    <property type="term" value="F:RNA helicase activity"/>
    <property type="evidence" value="ECO:0007669"/>
    <property type="project" value="InterPro"/>
</dbReference>
<evidence type="ECO:0000256" key="5">
    <source>
        <dbReference type="SAM" id="MobiDB-lite"/>
    </source>
</evidence>
<dbReference type="Pfam" id="PF00271">
    <property type="entry name" value="Helicase_C"/>
    <property type="match status" value="1"/>
</dbReference>
<dbReference type="SMART" id="SM00847">
    <property type="entry name" value="HA2"/>
    <property type="match status" value="1"/>
</dbReference>
<dbReference type="PROSITE" id="PS51192">
    <property type="entry name" value="HELICASE_ATP_BIND_1"/>
    <property type="match status" value="1"/>
</dbReference>
<dbReference type="InterPro" id="IPR011709">
    <property type="entry name" value="DEAD-box_helicase_OB_fold"/>
</dbReference>
<dbReference type="SMART" id="SM00487">
    <property type="entry name" value="DEXDc"/>
    <property type="match status" value="1"/>
</dbReference>
<keyword evidence="1" id="KW-0547">Nucleotide-binding</keyword>
<evidence type="ECO:0000313" key="8">
    <source>
        <dbReference type="EMBL" id="ACX95146.1"/>
    </source>
</evidence>
<feature type="region of interest" description="Disordered" evidence="5">
    <location>
        <begin position="688"/>
        <end position="711"/>
    </location>
</feature>
<evidence type="ECO:0000256" key="2">
    <source>
        <dbReference type="ARBA" id="ARBA00022801"/>
    </source>
</evidence>
<gene>
    <name evidence="8" type="ordered locus">Hneap_0283</name>
</gene>
<dbReference type="Pfam" id="PF07717">
    <property type="entry name" value="OB_NTP_bind"/>
    <property type="match status" value="1"/>
</dbReference>
<dbReference type="PANTHER" id="PTHR18934:SF99">
    <property type="entry name" value="ATP-DEPENDENT RNA HELICASE DHX37-RELATED"/>
    <property type="match status" value="1"/>
</dbReference>
<dbReference type="GO" id="GO:0003723">
    <property type="term" value="F:RNA binding"/>
    <property type="evidence" value="ECO:0007669"/>
    <property type="project" value="TreeGrafter"/>
</dbReference>
<dbReference type="EMBL" id="CP001801">
    <property type="protein sequence ID" value="ACX95146.1"/>
    <property type="molecule type" value="Genomic_DNA"/>
</dbReference>
<feature type="domain" description="Helicase ATP-binding" evidence="6">
    <location>
        <begin position="106"/>
        <end position="269"/>
    </location>
</feature>
<evidence type="ECO:0000256" key="3">
    <source>
        <dbReference type="ARBA" id="ARBA00022806"/>
    </source>
</evidence>
<dbReference type="Pfam" id="PF04408">
    <property type="entry name" value="WHD_HA2"/>
    <property type="match status" value="1"/>
</dbReference>
<dbReference type="InterPro" id="IPR027417">
    <property type="entry name" value="P-loop_NTPase"/>
</dbReference>
<dbReference type="InterPro" id="IPR014001">
    <property type="entry name" value="Helicase_ATP-bd"/>
</dbReference>
<proteinExistence type="predicted"/>
<reference evidence="8 9" key="1">
    <citation type="submission" date="2009-10" db="EMBL/GenBank/DDBJ databases">
        <title>Complete sequence of Halothiobacillus neapolitanus c2.</title>
        <authorList>
            <consortium name="US DOE Joint Genome Institute"/>
            <person name="Lucas S."/>
            <person name="Copeland A."/>
            <person name="Lapidus A."/>
            <person name="Glavina del Rio T."/>
            <person name="Tice H."/>
            <person name="Bruce D."/>
            <person name="Goodwin L."/>
            <person name="Pitluck S."/>
            <person name="Davenport K."/>
            <person name="Brettin T."/>
            <person name="Detter J.C."/>
            <person name="Han C."/>
            <person name="Tapia R."/>
            <person name="Larimer F."/>
            <person name="Land M."/>
            <person name="Hauser L."/>
            <person name="Kyrpides N."/>
            <person name="Mikhailova N."/>
            <person name="Kerfeld C."/>
            <person name="Cannon G."/>
            <person name="Heinhort S."/>
        </authorList>
    </citation>
    <scope>NUCLEOTIDE SEQUENCE [LARGE SCALE GENOMIC DNA]</scope>
    <source>
        <strain evidence="9">ATCC 23641 / c2</strain>
    </source>
</reference>
<dbReference type="InterPro" id="IPR001650">
    <property type="entry name" value="Helicase_C-like"/>
</dbReference>
<name>D0KXD2_HALNC</name>
<sequence length="1394" mass="156331">MNSTLNEPQDAAAPQSAPLSTEPADIIDFLRANLAELPLVDQPALSRRLAGAERALQQNRLDAGRLAELVTAFEASAALLTERRSAELNIDYPAELPVSGQREAIMDLIRAHPVVIVAGETGSGKTTQLPKMLLELGFGVKGQIGHTQPRRIAARNVASRLAEELGVTGAGVVGYKVRFSDQTRASSRVAVMTDGILLAEIHSDPDLLRYDALIIDEAHERSLNIDFLLGIVRRLLDRRPDFRLVITSATIDTARFARHFAGTDASGEPQPAPVITVAGRSFPVEYRYRSLTAPQNDNDTETEEERDLPAAVVAAVDELHAEAQTTGGGDILVFLPGEREIRECAHRLGRHGLRHTEILPLFARLSAAEQQRIFAQHTGRRIVLTTNVAETSLTVPGILYVIDSGLARIARYSPRSRVQKLAVEAISQASANQRAGRCGRIAPGVCIRLFDEADYAGRPAFTDPEILRTNLASVVLRMIELRLGEPEHFPFIEPPDSRQLAGARRLLFELGALDERQRITPLGRQLARLPVDPTLGRMVLSNLSKADATSVDILIVVAFLSIQDPRERPADHAQAADQAQQAFRLADSDFAGILALWDQWHTVVRHENQRKRRDWAKKHFLSYNRLLEWHDLFGQLREQADEIGRVKLPDPLPLPVMTDGDEAPLRARLDALHQAMLPGLLAQIGLRDEATRTDKNTPKDSRDQRGKKQRTPTIYIGANNRRFQIFPGSQLAKTQPKWLMSAEIVETTRVYARMNATINPRWIEDMAAHLTTREYSEPRWDQRGGRVAAFETVKLFGLPIVTKRRIDFGRIDPLGARAIFIRAALVEGEFDSGLKFWRHNQALIDEIREIEARNRRPDLLIDDQTLFDFYETHLPAEVYDAHTLVRWLKTITPKQPDVLCMTRDDLLAREPVELDPAGFPDRLSMGAFSLPLAYHFAPGSADDGVTLRLPLAALKQIDADRASHLIPGLRREKIEALIRSLPKADRRHFVPAPEFAASVNERVSVDRGGLPAQVAEQLARMTGHKITADAFDERRLEPHLRMRFALIDAKQTDPDKQIIDADRDLSALRARHAAAAERALVERTRHRLERDDLIDWSFGELPESLTVEELGAELTAYPALIDQGDCAEVRLFDAPERAVLAHRSGVVRLMLIALGEQIRHLSQYLKQERSLDPARLQYSQWSNTRPLPAFGLTLPQRRDAAFDQALIARSIAKLAVDALPFIRDESTFRARVERLKPQLDDTVRRLAAQIRTIFAQHQALRAKLKGRLPLSQIEAAREIAEQFDLLFYPGMIWNTPQTLLDNLPRYLTAAEKRLEKIDRHPERDRMLRVQFMPVCARVTDKITATAPTPEAFAALNQLHEQLEEWRVATFAQELARKGAPGAKEIEQAIKQLSH</sequence>
<dbReference type="PROSITE" id="PS51194">
    <property type="entry name" value="HELICASE_CTER"/>
    <property type="match status" value="1"/>
</dbReference>
<dbReference type="KEGG" id="hna:Hneap_0283"/>
<dbReference type="Pfam" id="PF00270">
    <property type="entry name" value="DEAD"/>
    <property type="match status" value="1"/>
</dbReference>
<keyword evidence="2" id="KW-0378">Hydrolase</keyword>
<dbReference type="InterPro" id="IPR010222">
    <property type="entry name" value="RNA_helicase_HrpA"/>
</dbReference>
<dbReference type="Proteomes" id="UP000009102">
    <property type="component" value="Chromosome"/>
</dbReference>
<dbReference type="eggNOG" id="COG1643">
    <property type="taxonomic scope" value="Bacteria"/>
</dbReference>
<accession>D0KXD2</accession>
<dbReference type="FunFam" id="1.20.120.1080:FF:000005">
    <property type="entry name" value="ATP-dependent helicase HrpA"/>
    <property type="match status" value="1"/>
</dbReference>
<evidence type="ECO:0000259" key="6">
    <source>
        <dbReference type="PROSITE" id="PS51192"/>
    </source>
</evidence>
<dbReference type="InterPro" id="IPR007502">
    <property type="entry name" value="Helicase-assoc_dom"/>
</dbReference>
<evidence type="ECO:0000259" key="7">
    <source>
        <dbReference type="PROSITE" id="PS51194"/>
    </source>
</evidence>
<evidence type="ECO:0000256" key="1">
    <source>
        <dbReference type="ARBA" id="ARBA00022741"/>
    </source>
</evidence>
<dbReference type="HOGENOM" id="CLU_001832_3_1_6"/>
<dbReference type="Pfam" id="PF11898">
    <property type="entry name" value="DUF3418"/>
    <property type="match status" value="1"/>
</dbReference>
<dbReference type="InterPro" id="IPR011545">
    <property type="entry name" value="DEAD/DEAH_box_helicase_dom"/>
</dbReference>
<dbReference type="SMART" id="SM00490">
    <property type="entry name" value="HELICc"/>
    <property type="match status" value="1"/>
</dbReference>
<keyword evidence="4" id="KW-0067">ATP-binding</keyword>
<dbReference type="CDD" id="cd18791">
    <property type="entry name" value="SF2_C_RHA"/>
    <property type="match status" value="1"/>
</dbReference>
<dbReference type="PANTHER" id="PTHR18934">
    <property type="entry name" value="ATP-DEPENDENT RNA HELICASE"/>
    <property type="match status" value="1"/>
</dbReference>
<dbReference type="InterPro" id="IPR024590">
    <property type="entry name" value="HrpA_C"/>
</dbReference>
<dbReference type="NCBIfam" id="TIGR01967">
    <property type="entry name" value="DEAH_box_HrpA"/>
    <property type="match status" value="1"/>
</dbReference>
<organism evidence="8 9">
    <name type="scientific">Halothiobacillus neapolitanus (strain ATCC 23641 / DSM 15147 / CIP 104769 / NCIMB 8539 / c2)</name>
    <name type="common">Thiobacillus neapolitanus</name>
    <dbReference type="NCBI Taxonomy" id="555778"/>
    <lineage>
        <taxon>Bacteria</taxon>
        <taxon>Pseudomonadati</taxon>
        <taxon>Pseudomonadota</taxon>
        <taxon>Gammaproteobacteria</taxon>
        <taxon>Chromatiales</taxon>
        <taxon>Halothiobacillaceae</taxon>
        <taxon>Halothiobacillus</taxon>
    </lineage>
</organism>
<keyword evidence="9" id="KW-1185">Reference proteome</keyword>
<evidence type="ECO:0000313" key="9">
    <source>
        <dbReference type="Proteomes" id="UP000009102"/>
    </source>
</evidence>
<feature type="compositionally biased region" description="Basic and acidic residues" evidence="5">
    <location>
        <begin position="688"/>
        <end position="706"/>
    </location>
</feature>
<protein>
    <submittedName>
        <fullName evidence="8">ATP-dependent helicase HrpA</fullName>
    </submittedName>
</protein>
<dbReference type="SUPFAM" id="SSF52540">
    <property type="entry name" value="P-loop containing nucleoside triphosphate hydrolases"/>
    <property type="match status" value="1"/>
</dbReference>
<dbReference type="Gene3D" id="1.20.120.1080">
    <property type="match status" value="1"/>
</dbReference>
<dbReference type="GO" id="GO:0016787">
    <property type="term" value="F:hydrolase activity"/>
    <property type="evidence" value="ECO:0007669"/>
    <property type="project" value="UniProtKB-KW"/>
</dbReference>
<dbReference type="STRING" id="555778.Hneap_0283"/>
<keyword evidence="3 8" id="KW-0347">Helicase</keyword>
<dbReference type="Gene3D" id="3.40.50.300">
    <property type="entry name" value="P-loop containing nucleotide triphosphate hydrolases"/>
    <property type="match status" value="2"/>
</dbReference>
<evidence type="ECO:0000256" key="4">
    <source>
        <dbReference type="ARBA" id="ARBA00022840"/>
    </source>
</evidence>
<dbReference type="InterPro" id="IPR048333">
    <property type="entry name" value="HA2_WH"/>
</dbReference>